<feature type="region of interest" description="Disordered" evidence="1">
    <location>
        <begin position="95"/>
        <end position="134"/>
    </location>
</feature>
<reference evidence="2" key="2">
    <citation type="submission" date="2021-09" db="EMBL/GenBank/DDBJ databases">
        <authorList>
            <person name="Jia N."/>
            <person name="Wang J."/>
            <person name="Shi W."/>
            <person name="Du L."/>
            <person name="Sun Y."/>
            <person name="Zhan W."/>
            <person name="Jiang J."/>
            <person name="Wang Q."/>
            <person name="Zhang B."/>
            <person name="Ji P."/>
            <person name="Sakyi L.B."/>
            <person name="Cui X."/>
            <person name="Yuan T."/>
            <person name="Jiang B."/>
            <person name="Yang W."/>
            <person name="Lam T.T.-Y."/>
            <person name="Chang Q."/>
            <person name="Ding S."/>
            <person name="Wang X."/>
            <person name="Zhu J."/>
            <person name="Ruan X."/>
            <person name="Zhao L."/>
            <person name="Wei J."/>
            <person name="Que T."/>
            <person name="Du C."/>
            <person name="Cheng J."/>
            <person name="Dai P."/>
            <person name="Han X."/>
            <person name="Huang E."/>
            <person name="Gao Y."/>
            <person name="Liu J."/>
            <person name="Shao H."/>
            <person name="Ye R."/>
            <person name="Li L."/>
            <person name="Wei W."/>
            <person name="Wang X."/>
            <person name="Wang C."/>
            <person name="Huo Q."/>
            <person name="Li W."/>
            <person name="Guo W."/>
            <person name="Chen H."/>
            <person name="Chen S."/>
            <person name="Zhou L."/>
            <person name="Zhou L."/>
            <person name="Ni X."/>
            <person name="Tian J."/>
            <person name="Zhou Y."/>
            <person name="Sheng Y."/>
            <person name="Liu T."/>
            <person name="Pan Y."/>
            <person name="Xia L."/>
            <person name="Li J."/>
            <person name="Zhao F."/>
            <person name="Cao W."/>
        </authorList>
    </citation>
    <scope>NUCLEOTIDE SEQUENCE</scope>
    <source>
        <strain evidence="2">Rsan-2018</strain>
        <tissue evidence="2">Larvae</tissue>
    </source>
</reference>
<feature type="compositionally biased region" description="Polar residues" evidence="1">
    <location>
        <begin position="1"/>
        <end position="19"/>
    </location>
</feature>
<dbReference type="AlphaFoldDB" id="A0A9D4T839"/>
<evidence type="ECO:0000313" key="2">
    <source>
        <dbReference type="EMBL" id="KAH7981590.1"/>
    </source>
</evidence>
<dbReference type="Proteomes" id="UP000821837">
    <property type="component" value="Chromosome 1"/>
</dbReference>
<sequence>MLPRNQPDSQDLTPRSPASQPDACERTANSSTGKDSLSFRTADSPASASDFSHPYEAFGDQMATRLLSAEAMVTQRLSATVNLLADLAARVATLESPSTTAPRPTPPAEQAPTERTPSQPADHLSGTGRMSLRPPTYDGTTSWAAFRIQFESVASFNCWTSEEKLLVLVAQLRSTAAELLNCLPRVGRSTYNDLVCALEARFGDAPFRSVYIAQLRTLRQGQATLRDLADTVEPLSRKSSLDVLNTFVCLGRPANLRAALALALEAQVVEPPVPASRGLSAPIQQCSSCYNSAFTDSTGGKLVSTIAAGST</sequence>
<evidence type="ECO:0000313" key="3">
    <source>
        <dbReference type="Proteomes" id="UP000821837"/>
    </source>
</evidence>
<proteinExistence type="predicted"/>
<evidence type="ECO:0000256" key="1">
    <source>
        <dbReference type="SAM" id="MobiDB-lite"/>
    </source>
</evidence>
<accession>A0A9D4T839</accession>
<organism evidence="2 3">
    <name type="scientific">Rhipicephalus sanguineus</name>
    <name type="common">Brown dog tick</name>
    <name type="synonym">Ixodes sanguineus</name>
    <dbReference type="NCBI Taxonomy" id="34632"/>
    <lineage>
        <taxon>Eukaryota</taxon>
        <taxon>Metazoa</taxon>
        <taxon>Ecdysozoa</taxon>
        <taxon>Arthropoda</taxon>
        <taxon>Chelicerata</taxon>
        <taxon>Arachnida</taxon>
        <taxon>Acari</taxon>
        <taxon>Parasitiformes</taxon>
        <taxon>Ixodida</taxon>
        <taxon>Ixodoidea</taxon>
        <taxon>Ixodidae</taxon>
        <taxon>Rhipicephalinae</taxon>
        <taxon>Rhipicephalus</taxon>
        <taxon>Rhipicephalus</taxon>
    </lineage>
</organism>
<dbReference type="EMBL" id="JABSTV010001245">
    <property type="protein sequence ID" value="KAH7981590.1"/>
    <property type="molecule type" value="Genomic_DNA"/>
</dbReference>
<keyword evidence="3" id="KW-1185">Reference proteome</keyword>
<gene>
    <name evidence="2" type="ORF">HPB52_000021</name>
</gene>
<feature type="compositionally biased region" description="Polar residues" evidence="1">
    <location>
        <begin position="27"/>
        <end position="50"/>
    </location>
</feature>
<reference evidence="2" key="1">
    <citation type="journal article" date="2020" name="Cell">
        <title>Large-Scale Comparative Analyses of Tick Genomes Elucidate Their Genetic Diversity and Vector Capacities.</title>
        <authorList>
            <consortium name="Tick Genome and Microbiome Consortium (TIGMIC)"/>
            <person name="Jia N."/>
            <person name="Wang J."/>
            <person name="Shi W."/>
            <person name="Du L."/>
            <person name="Sun Y."/>
            <person name="Zhan W."/>
            <person name="Jiang J.F."/>
            <person name="Wang Q."/>
            <person name="Zhang B."/>
            <person name="Ji P."/>
            <person name="Bell-Sakyi L."/>
            <person name="Cui X.M."/>
            <person name="Yuan T.T."/>
            <person name="Jiang B.G."/>
            <person name="Yang W.F."/>
            <person name="Lam T.T."/>
            <person name="Chang Q.C."/>
            <person name="Ding S.J."/>
            <person name="Wang X.J."/>
            <person name="Zhu J.G."/>
            <person name="Ruan X.D."/>
            <person name="Zhao L."/>
            <person name="Wei J.T."/>
            <person name="Ye R.Z."/>
            <person name="Que T.C."/>
            <person name="Du C.H."/>
            <person name="Zhou Y.H."/>
            <person name="Cheng J.X."/>
            <person name="Dai P.F."/>
            <person name="Guo W.B."/>
            <person name="Han X.H."/>
            <person name="Huang E.J."/>
            <person name="Li L.F."/>
            <person name="Wei W."/>
            <person name="Gao Y.C."/>
            <person name="Liu J.Z."/>
            <person name="Shao H.Z."/>
            <person name="Wang X."/>
            <person name="Wang C.C."/>
            <person name="Yang T.C."/>
            <person name="Huo Q.B."/>
            <person name="Li W."/>
            <person name="Chen H.Y."/>
            <person name="Chen S.E."/>
            <person name="Zhou L.G."/>
            <person name="Ni X.B."/>
            <person name="Tian J.H."/>
            <person name="Sheng Y."/>
            <person name="Liu T."/>
            <person name="Pan Y.S."/>
            <person name="Xia L.Y."/>
            <person name="Li J."/>
            <person name="Zhao F."/>
            <person name="Cao W.C."/>
        </authorList>
    </citation>
    <scope>NUCLEOTIDE SEQUENCE</scope>
    <source>
        <strain evidence="2">Rsan-2018</strain>
    </source>
</reference>
<name>A0A9D4T839_RHISA</name>
<comment type="caution">
    <text evidence="2">The sequence shown here is derived from an EMBL/GenBank/DDBJ whole genome shotgun (WGS) entry which is preliminary data.</text>
</comment>
<protein>
    <submittedName>
        <fullName evidence="2">Uncharacterized protein</fullName>
    </submittedName>
</protein>
<dbReference type="PANTHER" id="PTHR45823:SF1">
    <property type="entry name" value="T-SNARE COILED-COIL HOMOLOGY DOMAIN-CONTAINING PROTEIN"/>
    <property type="match status" value="1"/>
</dbReference>
<dbReference type="PANTHER" id="PTHR45823">
    <property type="entry name" value="T-SNARE COILED-COIL HOMOLOGY DOMAIN-CONTAINING PROTEIN"/>
    <property type="match status" value="1"/>
</dbReference>
<feature type="region of interest" description="Disordered" evidence="1">
    <location>
        <begin position="1"/>
        <end position="50"/>
    </location>
</feature>